<dbReference type="Proteomes" id="UP000759273">
    <property type="component" value="Unassembled WGS sequence"/>
</dbReference>
<name>A0A943DDW2_9FIRM</name>
<protein>
    <submittedName>
        <fullName evidence="2">Helix-turn-helix domain-containing protein</fullName>
    </submittedName>
</protein>
<dbReference type="GO" id="GO:0003677">
    <property type="term" value="F:DNA binding"/>
    <property type="evidence" value="ECO:0007669"/>
    <property type="project" value="InterPro"/>
</dbReference>
<evidence type="ECO:0000313" key="2">
    <source>
        <dbReference type="EMBL" id="MBS5333675.1"/>
    </source>
</evidence>
<proteinExistence type="predicted"/>
<sequence length="77" mass="8921">MNTEFQNLPNVVSPKEVQTYFGISRSTTYRIFHDASFPAFHIGNRLLVRRDELLGWLEQQKVNKAQNENPKIVGSDE</sequence>
<dbReference type="NCBIfam" id="TIGR01764">
    <property type="entry name" value="excise"/>
    <property type="match status" value="1"/>
</dbReference>
<dbReference type="InterPro" id="IPR041657">
    <property type="entry name" value="HTH_17"/>
</dbReference>
<dbReference type="Gene3D" id="3.90.105.50">
    <property type="match status" value="1"/>
</dbReference>
<dbReference type="InterPro" id="IPR038148">
    <property type="entry name" value="Tn1545/Tn916_Xis"/>
</dbReference>
<accession>A0A943DDW2</accession>
<organism evidence="2 3">
    <name type="scientific">Subdoligranulum variabile</name>
    <dbReference type="NCBI Taxonomy" id="214851"/>
    <lineage>
        <taxon>Bacteria</taxon>
        <taxon>Bacillati</taxon>
        <taxon>Bacillota</taxon>
        <taxon>Clostridia</taxon>
        <taxon>Eubacteriales</taxon>
        <taxon>Oscillospiraceae</taxon>
        <taxon>Subdoligranulum</taxon>
    </lineage>
</organism>
<dbReference type="InterPro" id="IPR010093">
    <property type="entry name" value="SinI_DNA-bd"/>
</dbReference>
<reference evidence="2" key="1">
    <citation type="submission" date="2021-02" db="EMBL/GenBank/DDBJ databases">
        <title>Infant gut strain persistence is associated with maternal origin, phylogeny, and functional potential including surface adhesion and iron acquisition.</title>
        <authorList>
            <person name="Lou Y.C."/>
        </authorList>
    </citation>
    <scope>NUCLEOTIDE SEQUENCE</scope>
    <source>
        <strain evidence="2">L3_101_000M1_dasL3_101_000M1_concoct_87</strain>
    </source>
</reference>
<feature type="domain" description="Helix-turn-helix" evidence="1">
    <location>
        <begin position="12"/>
        <end position="60"/>
    </location>
</feature>
<comment type="caution">
    <text evidence="2">The sequence shown here is derived from an EMBL/GenBank/DDBJ whole genome shotgun (WGS) entry which is preliminary data.</text>
</comment>
<evidence type="ECO:0000259" key="1">
    <source>
        <dbReference type="Pfam" id="PF12728"/>
    </source>
</evidence>
<evidence type="ECO:0000313" key="3">
    <source>
        <dbReference type="Proteomes" id="UP000759273"/>
    </source>
</evidence>
<gene>
    <name evidence="2" type="ORF">KHY36_14275</name>
</gene>
<dbReference type="Pfam" id="PF12728">
    <property type="entry name" value="HTH_17"/>
    <property type="match status" value="1"/>
</dbReference>
<dbReference type="AlphaFoldDB" id="A0A943DDW2"/>
<dbReference type="EMBL" id="JAGZGG010000053">
    <property type="protein sequence ID" value="MBS5333675.1"/>
    <property type="molecule type" value="Genomic_DNA"/>
</dbReference>